<evidence type="ECO:0000313" key="3">
    <source>
        <dbReference type="EMBL" id="CAB4928370.1"/>
    </source>
</evidence>
<keyword evidence="1" id="KW-0472">Membrane</keyword>
<sequence>MNYLLDLLQGLGVAAAAGASPFLPLAVAAVAGLANLGADYEGTSFSFVESPVLLALAVVLAVAALVARRRLESPTAERVTLGLGVVFGAVVAAATVADRSDVWWPALIAGGVAAFVVGTAVQALLRRTRARLEDEQRTLLSIGGALGAALVAVLSVVLPPLGAVAVAAGIWLFVGGRRQETTKHAGLRILR</sequence>
<organism evidence="3">
    <name type="scientific">freshwater metagenome</name>
    <dbReference type="NCBI Taxonomy" id="449393"/>
    <lineage>
        <taxon>unclassified sequences</taxon>
        <taxon>metagenomes</taxon>
        <taxon>ecological metagenomes</taxon>
    </lineage>
</organism>
<evidence type="ECO:0000259" key="2">
    <source>
        <dbReference type="Pfam" id="PF13548"/>
    </source>
</evidence>
<dbReference type="InterPro" id="IPR025196">
    <property type="entry name" value="DUF4126"/>
</dbReference>
<dbReference type="EMBL" id="CAFBMK010000146">
    <property type="protein sequence ID" value="CAB4928370.1"/>
    <property type="molecule type" value="Genomic_DNA"/>
</dbReference>
<accession>A0A6J7IC34</accession>
<reference evidence="3" key="1">
    <citation type="submission" date="2020-05" db="EMBL/GenBank/DDBJ databases">
        <authorList>
            <person name="Chiriac C."/>
            <person name="Salcher M."/>
            <person name="Ghai R."/>
            <person name="Kavagutti S V."/>
        </authorList>
    </citation>
    <scope>NUCLEOTIDE SEQUENCE</scope>
</reference>
<keyword evidence="1" id="KW-0812">Transmembrane</keyword>
<feature type="transmembrane region" description="Helical" evidence="1">
    <location>
        <begin position="44"/>
        <end position="67"/>
    </location>
</feature>
<protein>
    <submittedName>
        <fullName evidence="3">Unannotated protein</fullName>
    </submittedName>
</protein>
<feature type="transmembrane region" description="Helical" evidence="1">
    <location>
        <begin position="79"/>
        <end position="97"/>
    </location>
</feature>
<dbReference type="Pfam" id="PF13548">
    <property type="entry name" value="DUF4126"/>
    <property type="match status" value="1"/>
</dbReference>
<dbReference type="AlphaFoldDB" id="A0A6J7IC34"/>
<feature type="domain" description="DUF4126" evidence="2">
    <location>
        <begin position="7"/>
        <end position="174"/>
    </location>
</feature>
<evidence type="ECO:0000256" key="1">
    <source>
        <dbReference type="SAM" id="Phobius"/>
    </source>
</evidence>
<keyword evidence="1" id="KW-1133">Transmembrane helix</keyword>
<name>A0A6J7IC34_9ZZZZ</name>
<gene>
    <name evidence="3" type="ORF">UFOPK3564_02234</name>
</gene>
<feature type="transmembrane region" description="Helical" evidence="1">
    <location>
        <begin position="103"/>
        <end position="125"/>
    </location>
</feature>
<feature type="transmembrane region" description="Helical" evidence="1">
    <location>
        <begin position="146"/>
        <end position="174"/>
    </location>
</feature>
<proteinExistence type="predicted"/>